<dbReference type="InterPro" id="IPR015590">
    <property type="entry name" value="Aldehyde_DH_dom"/>
</dbReference>
<dbReference type="PANTHER" id="PTHR11699">
    <property type="entry name" value="ALDEHYDE DEHYDROGENASE-RELATED"/>
    <property type="match status" value="1"/>
</dbReference>
<dbReference type="ExpressionAtlas" id="A0A1W2Q622">
    <property type="expression patterns" value="baseline and differential"/>
</dbReference>
<dbReference type="Gene3D" id="3.40.605.10">
    <property type="entry name" value="Aldehyde Dehydrogenase, Chain A, domain 1"/>
    <property type="match status" value="1"/>
</dbReference>
<feature type="domain" description="Aldehyde dehydrogenase" evidence="1">
    <location>
        <begin position="48"/>
        <end position="272"/>
    </location>
</feature>
<reference evidence="2" key="2">
    <citation type="submission" date="2025-08" db="UniProtKB">
        <authorList>
            <consortium name="Ensembl"/>
        </authorList>
    </citation>
    <scope>IDENTIFICATION</scope>
    <source>
        <strain evidence="2">Brown Norway</strain>
    </source>
</reference>
<evidence type="ECO:0000313" key="3">
    <source>
        <dbReference type="Proteomes" id="UP000002494"/>
    </source>
</evidence>
<evidence type="ECO:0000313" key="4">
    <source>
        <dbReference type="RGD" id="1566295"/>
    </source>
</evidence>
<dbReference type="InterPro" id="IPR016161">
    <property type="entry name" value="Ald_DH/histidinol_DH"/>
</dbReference>
<sequence>MAATRIQPSTREIFTTLEYGPVPESHACALAWLDTHNRLLGHYVNGMWLKPEHRNPAPCQDPITGENLASCLQAEAEDISAAVEAARITFKTWSQLPGTARGQHLTRLAKVIQKHQRLLWTLESLVTGRAVREVRDGDIPLAQQLLHYHALQAHAQDSALADWEPLGVIGLILPTSFSFLDMMWRVCPALAMGCTVVALVPPSFPTPLLLAQLDIAALFPAGLVNVVTGDRDHLTRCLALHQDVQAMWYFGSAQGSQFVEWASAGNLKPVWVNRDFPRAWDVEVQGSEQELSLHAARTKALWLPMGD</sequence>
<dbReference type="InterPro" id="IPR016162">
    <property type="entry name" value="Ald_DH_N"/>
</dbReference>
<dbReference type="GO" id="GO:0016491">
    <property type="term" value="F:oxidoreductase activity"/>
    <property type="evidence" value="ECO:0007669"/>
    <property type="project" value="InterPro"/>
</dbReference>
<gene>
    <name evidence="2 4" type="primary">Aldh16a1</name>
</gene>
<dbReference type="Pfam" id="PF00171">
    <property type="entry name" value="Aldedh"/>
    <property type="match status" value="1"/>
</dbReference>
<dbReference type="SUPFAM" id="SSF53720">
    <property type="entry name" value="ALDH-like"/>
    <property type="match status" value="1"/>
</dbReference>
<dbReference type="Proteomes" id="UP000002494">
    <property type="component" value="Chromosome 1"/>
</dbReference>
<name>A0A1W2Q622_RAT</name>
<dbReference type="GeneTree" id="ENSGT00940000161135"/>
<dbReference type="Bgee" id="ENSRNOG00000020623">
    <property type="expression patterns" value="Expressed in kidney and 19 other cell types or tissues"/>
</dbReference>
<accession>A0A1W2Q622</accession>
<protein>
    <submittedName>
        <fullName evidence="2">Aldehyde dehydrogenase 16 family, member A1</fullName>
    </submittedName>
</protein>
<evidence type="ECO:0000313" key="2">
    <source>
        <dbReference type="Ensembl" id="ENSRNOP00000076100.2"/>
    </source>
</evidence>
<reference evidence="2" key="3">
    <citation type="submission" date="2025-09" db="UniProtKB">
        <authorList>
            <consortium name="Ensembl"/>
        </authorList>
    </citation>
    <scope>IDENTIFICATION</scope>
    <source>
        <strain evidence="2">Brown Norway</strain>
    </source>
</reference>
<keyword evidence="5" id="KW-1267">Proteomics identification</keyword>
<dbReference type="RGD" id="1566295">
    <property type="gene designation" value="Aldh16a1"/>
</dbReference>
<organism evidence="2 3">
    <name type="scientific">Rattus norvegicus</name>
    <name type="common">Rat</name>
    <dbReference type="NCBI Taxonomy" id="10116"/>
    <lineage>
        <taxon>Eukaryota</taxon>
        <taxon>Metazoa</taxon>
        <taxon>Chordata</taxon>
        <taxon>Craniata</taxon>
        <taxon>Vertebrata</taxon>
        <taxon>Euteleostomi</taxon>
        <taxon>Mammalia</taxon>
        <taxon>Eutheria</taxon>
        <taxon>Euarchontoglires</taxon>
        <taxon>Glires</taxon>
        <taxon>Rodentia</taxon>
        <taxon>Myomorpha</taxon>
        <taxon>Muroidea</taxon>
        <taxon>Muridae</taxon>
        <taxon>Murinae</taxon>
        <taxon>Rattus</taxon>
    </lineage>
</organism>
<reference evidence="2" key="1">
    <citation type="submission" date="2024-01" db="EMBL/GenBank/DDBJ databases">
        <title>GRCr8: a new rat reference genome assembly contstructed from accurate long reads and long range scaffolding.</title>
        <authorList>
            <person name="Doris P.A."/>
            <person name="Kalbfleisch T."/>
            <person name="Li K."/>
            <person name="Howe K."/>
            <person name="Wood J."/>
        </authorList>
    </citation>
    <scope>NUCLEOTIDE SEQUENCE [LARGE SCALE GENOMIC DNA]</scope>
    <source>
        <strain evidence="2">Brown Norway</strain>
    </source>
</reference>
<dbReference type="VEuPathDB" id="HostDB:ENSRNOG00000020623"/>
<dbReference type="Ensembl" id="ENSRNOT00000093319.3">
    <property type="protein sequence ID" value="ENSRNOP00000076100.2"/>
    <property type="gene ID" value="ENSRNOG00000020623.9"/>
</dbReference>
<keyword evidence="3" id="KW-1185">Reference proteome</keyword>
<dbReference type="AlphaFoldDB" id="A0A1W2Q622"/>
<evidence type="ECO:0000259" key="1">
    <source>
        <dbReference type="Pfam" id="PF00171"/>
    </source>
</evidence>
<evidence type="ECO:0007829" key="5">
    <source>
        <dbReference type="PeptideAtlas" id="A0A1W2Q622"/>
    </source>
</evidence>
<proteinExistence type="evidence at protein level"/>